<proteinExistence type="predicted"/>
<dbReference type="AlphaFoldDB" id="A0A4R4YSC8"/>
<keyword evidence="4" id="KW-1185">Reference proteome</keyword>
<sequence length="210" mass="23373">MPFGGNLRGVDLPYERPEDRPTAPAPLDRVQEFVNTRINFRETGDFRDELSSPAALRDWMSAQGLLQPRARVDADDLERAIVVREGLRALLARHNDASEADDGDALRALDEAATTLPLRVRTAKSDELALRPVAQEGIEHALATLLADTFTARSAGALARLKTCRDPACRWVFYDSSKNRSGTWCAMGTCGAASKKRHFTERRREKRRLG</sequence>
<protein>
    <submittedName>
        <fullName evidence="3">Zf-CGNR multi-domain protein</fullName>
    </submittedName>
</protein>
<dbReference type="InterPro" id="IPR023286">
    <property type="entry name" value="ABATE_dom_sf"/>
</dbReference>
<dbReference type="EMBL" id="SMKW01000031">
    <property type="protein sequence ID" value="TDD48171.1"/>
    <property type="molecule type" value="Genomic_DNA"/>
</dbReference>
<accession>A0A4R4YSC8</accession>
<dbReference type="InterPro" id="IPR010852">
    <property type="entry name" value="ABATE"/>
</dbReference>
<dbReference type="Pfam" id="PF11706">
    <property type="entry name" value="zf-CGNR"/>
    <property type="match status" value="1"/>
</dbReference>
<comment type="caution">
    <text evidence="3">The sequence shown here is derived from an EMBL/GenBank/DDBJ whole genome shotgun (WGS) entry which is preliminary data.</text>
</comment>
<dbReference type="PANTHER" id="PTHR35525">
    <property type="entry name" value="BLL6575 PROTEIN"/>
    <property type="match status" value="1"/>
</dbReference>
<evidence type="ECO:0000313" key="3">
    <source>
        <dbReference type="EMBL" id="TDD48171.1"/>
    </source>
</evidence>
<evidence type="ECO:0000256" key="1">
    <source>
        <dbReference type="SAM" id="MobiDB-lite"/>
    </source>
</evidence>
<dbReference type="Gene3D" id="1.10.3300.10">
    <property type="entry name" value="Jann2411-like domain"/>
    <property type="match status" value="1"/>
</dbReference>
<name>A0A4R4YSC8_9PSEU</name>
<organism evidence="3 4">
    <name type="scientific">Saccharopolyspora elongata</name>
    <dbReference type="NCBI Taxonomy" id="2530387"/>
    <lineage>
        <taxon>Bacteria</taxon>
        <taxon>Bacillati</taxon>
        <taxon>Actinomycetota</taxon>
        <taxon>Actinomycetes</taxon>
        <taxon>Pseudonocardiales</taxon>
        <taxon>Pseudonocardiaceae</taxon>
        <taxon>Saccharopolyspora</taxon>
    </lineage>
</organism>
<dbReference type="Proteomes" id="UP000294947">
    <property type="component" value="Unassembled WGS sequence"/>
</dbReference>
<gene>
    <name evidence="3" type="ORF">E1288_23065</name>
</gene>
<feature type="domain" description="Zinc finger CGNR" evidence="2">
    <location>
        <begin position="160"/>
        <end position="203"/>
    </location>
</feature>
<dbReference type="PANTHER" id="PTHR35525:SF3">
    <property type="entry name" value="BLL6575 PROTEIN"/>
    <property type="match status" value="1"/>
</dbReference>
<dbReference type="SUPFAM" id="SSF160904">
    <property type="entry name" value="Jann2411-like"/>
    <property type="match status" value="1"/>
</dbReference>
<feature type="region of interest" description="Disordered" evidence="1">
    <location>
        <begin position="1"/>
        <end position="25"/>
    </location>
</feature>
<reference evidence="3 4" key="1">
    <citation type="submission" date="2019-03" db="EMBL/GenBank/DDBJ databases">
        <title>Draft genome sequences of novel Actinobacteria.</title>
        <authorList>
            <person name="Sahin N."/>
            <person name="Ay H."/>
            <person name="Saygin H."/>
        </authorList>
    </citation>
    <scope>NUCLEOTIDE SEQUENCE [LARGE SCALE GENOMIC DNA]</scope>
    <source>
        <strain evidence="3 4">7K502</strain>
    </source>
</reference>
<dbReference type="OrthoDB" id="123307at2"/>
<dbReference type="InterPro" id="IPR021005">
    <property type="entry name" value="Znf_CGNR"/>
</dbReference>
<evidence type="ECO:0000313" key="4">
    <source>
        <dbReference type="Proteomes" id="UP000294947"/>
    </source>
</evidence>
<dbReference type="Pfam" id="PF07336">
    <property type="entry name" value="ABATE"/>
    <property type="match status" value="1"/>
</dbReference>
<evidence type="ECO:0000259" key="2">
    <source>
        <dbReference type="Pfam" id="PF11706"/>
    </source>
</evidence>